<evidence type="ECO:0000256" key="5">
    <source>
        <dbReference type="ARBA" id="ARBA00023136"/>
    </source>
</evidence>
<keyword evidence="10" id="KW-1185">Reference proteome</keyword>
<evidence type="ECO:0000256" key="3">
    <source>
        <dbReference type="ARBA" id="ARBA00022692"/>
    </source>
</evidence>
<feature type="transmembrane region" description="Helical" evidence="7">
    <location>
        <begin position="31"/>
        <end position="55"/>
    </location>
</feature>
<sequence>MDTGSLLDLSLPPDSPSNTPLRPTRLAKWGAWLQLAPLIGGFFTSFAMVRVFSHISATGELRDKEAGDPAKLSEGIGWALMGTHIGLVVSLVGCILLCLAIFKQGSQPLWVKILFGISTIPALAALQMLVFLLARATA</sequence>
<keyword evidence="6" id="KW-0653">Protein transport</keyword>
<evidence type="ECO:0000313" key="9">
    <source>
        <dbReference type="EMBL" id="GEP43310.1"/>
    </source>
</evidence>
<proteinExistence type="inferred from homology"/>
<comment type="similarity">
    <text evidence="6">Belongs to the exbB/tolQ family.</text>
</comment>
<dbReference type="Proteomes" id="UP000321577">
    <property type="component" value="Unassembled WGS sequence"/>
</dbReference>
<evidence type="ECO:0000259" key="8">
    <source>
        <dbReference type="Pfam" id="PF01618"/>
    </source>
</evidence>
<organism evidence="9 10">
    <name type="scientific">Brevifollis gellanilyticus</name>
    <dbReference type="NCBI Taxonomy" id="748831"/>
    <lineage>
        <taxon>Bacteria</taxon>
        <taxon>Pseudomonadati</taxon>
        <taxon>Verrucomicrobiota</taxon>
        <taxon>Verrucomicrobiia</taxon>
        <taxon>Verrucomicrobiales</taxon>
        <taxon>Verrucomicrobiaceae</taxon>
    </lineage>
</organism>
<feature type="domain" description="MotA/TolQ/ExbB proton channel" evidence="8">
    <location>
        <begin position="26"/>
        <end position="95"/>
    </location>
</feature>
<dbReference type="GO" id="GO:0015031">
    <property type="term" value="P:protein transport"/>
    <property type="evidence" value="ECO:0007669"/>
    <property type="project" value="UniProtKB-KW"/>
</dbReference>
<evidence type="ECO:0000256" key="7">
    <source>
        <dbReference type="SAM" id="Phobius"/>
    </source>
</evidence>
<dbReference type="GO" id="GO:0005886">
    <property type="term" value="C:plasma membrane"/>
    <property type="evidence" value="ECO:0007669"/>
    <property type="project" value="UniProtKB-SubCell"/>
</dbReference>
<keyword evidence="4 7" id="KW-1133">Transmembrane helix</keyword>
<dbReference type="EMBL" id="BKAG01000016">
    <property type="protein sequence ID" value="GEP43310.1"/>
    <property type="molecule type" value="Genomic_DNA"/>
</dbReference>
<feature type="transmembrane region" description="Helical" evidence="7">
    <location>
        <begin position="109"/>
        <end position="134"/>
    </location>
</feature>
<keyword evidence="2" id="KW-1003">Cell membrane</keyword>
<keyword evidence="6" id="KW-0813">Transport</keyword>
<dbReference type="AlphaFoldDB" id="A0A512M9A0"/>
<evidence type="ECO:0000256" key="2">
    <source>
        <dbReference type="ARBA" id="ARBA00022475"/>
    </source>
</evidence>
<evidence type="ECO:0000313" key="10">
    <source>
        <dbReference type="Proteomes" id="UP000321577"/>
    </source>
</evidence>
<keyword evidence="5 7" id="KW-0472">Membrane</keyword>
<dbReference type="Pfam" id="PF01618">
    <property type="entry name" value="MotA_ExbB"/>
    <property type="match status" value="1"/>
</dbReference>
<dbReference type="InterPro" id="IPR002898">
    <property type="entry name" value="MotA_ExbB_proton_chnl"/>
</dbReference>
<comment type="caution">
    <text evidence="9">The sequence shown here is derived from an EMBL/GenBank/DDBJ whole genome shotgun (WGS) entry which is preliminary data.</text>
</comment>
<reference evidence="9 10" key="1">
    <citation type="submission" date="2019-07" db="EMBL/GenBank/DDBJ databases">
        <title>Whole genome shotgun sequence of Brevifollis gellanilyticus NBRC 108608.</title>
        <authorList>
            <person name="Hosoyama A."/>
            <person name="Uohara A."/>
            <person name="Ohji S."/>
            <person name="Ichikawa N."/>
        </authorList>
    </citation>
    <scope>NUCLEOTIDE SEQUENCE [LARGE SCALE GENOMIC DNA]</scope>
    <source>
        <strain evidence="9 10">NBRC 108608</strain>
    </source>
</reference>
<protein>
    <recommendedName>
        <fullName evidence="8">MotA/TolQ/ExbB proton channel domain-containing protein</fullName>
    </recommendedName>
</protein>
<name>A0A512M9A0_9BACT</name>
<gene>
    <name evidence="9" type="ORF">BGE01nite_26010</name>
</gene>
<keyword evidence="3 7" id="KW-0812">Transmembrane</keyword>
<evidence type="ECO:0000256" key="4">
    <source>
        <dbReference type="ARBA" id="ARBA00022989"/>
    </source>
</evidence>
<accession>A0A512M9A0</accession>
<feature type="transmembrane region" description="Helical" evidence="7">
    <location>
        <begin position="75"/>
        <end position="102"/>
    </location>
</feature>
<comment type="subcellular location">
    <subcellularLocation>
        <location evidence="1">Cell membrane</location>
        <topology evidence="1">Multi-pass membrane protein</topology>
    </subcellularLocation>
    <subcellularLocation>
        <location evidence="6">Membrane</location>
        <topology evidence="6">Multi-pass membrane protein</topology>
    </subcellularLocation>
</comment>
<evidence type="ECO:0000256" key="1">
    <source>
        <dbReference type="ARBA" id="ARBA00004651"/>
    </source>
</evidence>
<evidence type="ECO:0000256" key="6">
    <source>
        <dbReference type="RuleBase" id="RU004057"/>
    </source>
</evidence>